<gene>
    <name evidence="1" type="ORF">ACH3VR_18945</name>
</gene>
<dbReference type="EMBL" id="JBIQWL010000009">
    <property type="protein sequence ID" value="MFH8252452.1"/>
    <property type="molecule type" value="Genomic_DNA"/>
</dbReference>
<sequence length="262" mass="27907">MTPGVIDAGSTLTAANRAISREAVEHAAALIGLVSTAIVRNALYTYGRRACTPEWARTFPDARYVDECTADAFAGLDRASWATRWNEDAAGRWRFETRRSADTARGAQPVKLYVNAGGAALVARLPAIVERIAASDAAAFKVASDPWGLLRSDKCVVYLRSLVEARRLAAELGQVLADDDVQQLAFTAALDERGAVSLGFDPPQHVVDELGERSWRGIVCGLLEVALVDAVSRSDDRPVEASLAAVAATGIDTVTWAPIGVS</sequence>
<protein>
    <submittedName>
        <fullName evidence="1">Uncharacterized protein</fullName>
    </submittedName>
</protein>
<accession>A0ABW7QDE9</accession>
<dbReference type="Proteomes" id="UP001610861">
    <property type="component" value="Unassembled WGS sequence"/>
</dbReference>
<reference evidence="1 2" key="1">
    <citation type="submission" date="2024-09" db="EMBL/GenBank/DDBJ databases">
        <authorList>
            <person name="Pan X."/>
        </authorList>
    </citation>
    <scope>NUCLEOTIDE SEQUENCE [LARGE SCALE GENOMIC DNA]</scope>
    <source>
        <strain evidence="1 2">B2969</strain>
    </source>
</reference>
<evidence type="ECO:0000313" key="1">
    <source>
        <dbReference type="EMBL" id="MFH8252452.1"/>
    </source>
</evidence>
<organism evidence="1 2">
    <name type="scientific">Microbacterium alkaliflavum</name>
    <dbReference type="NCBI Taxonomy" id="3248839"/>
    <lineage>
        <taxon>Bacteria</taxon>
        <taxon>Bacillati</taxon>
        <taxon>Actinomycetota</taxon>
        <taxon>Actinomycetes</taxon>
        <taxon>Micrococcales</taxon>
        <taxon>Microbacteriaceae</taxon>
        <taxon>Microbacterium</taxon>
    </lineage>
</organism>
<comment type="caution">
    <text evidence="1">The sequence shown here is derived from an EMBL/GenBank/DDBJ whole genome shotgun (WGS) entry which is preliminary data.</text>
</comment>
<dbReference type="RefSeq" id="WP_397557881.1">
    <property type="nucleotide sequence ID" value="NZ_JBIQWL010000009.1"/>
</dbReference>
<proteinExistence type="predicted"/>
<keyword evidence="2" id="KW-1185">Reference proteome</keyword>
<evidence type="ECO:0000313" key="2">
    <source>
        <dbReference type="Proteomes" id="UP001610861"/>
    </source>
</evidence>
<name>A0ABW7QDE9_9MICO</name>